<evidence type="ECO:0000313" key="2">
    <source>
        <dbReference type="Proteomes" id="UP000623678"/>
    </source>
</evidence>
<protein>
    <submittedName>
        <fullName evidence="1">Uncharacterized protein</fullName>
    </submittedName>
</protein>
<keyword evidence="2" id="KW-1185">Reference proteome</keyword>
<dbReference type="Proteomes" id="UP000623678">
    <property type="component" value="Unassembled WGS sequence"/>
</dbReference>
<dbReference type="Pfam" id="PF18937">
    <property type="entry name" value="DUF5685"/>
    <property type="match status" value="1"/>
</dbReference>
<accession>A0A926ENR0</accession>
<dbReference type="InterPro" id="IPR043740">
    <property type="entry name" value="DUF5685"/>
</dbReference>
<organism evidence="1 2">
    <name type="scientific">Youxingia wuxianensis</name>
    <dbReference type="NCBI Taxonomy" id="2763678"/>
    <lineage>
        <taxon>Bacteria</taxon>
        <taxon>Bacillati</taxon>
        <taxon>Bacillota</taxon>
        <taxon>Clostridia</taxon>
        <taxon>Eubacteriales</taxon>
        <taxon>Oscillospiraceae</taxon>
        <taxon>Youxingia</taxon>
    </lineage>
</organism>
<dbReference type="AlphaFoldDB" id="A0A926ENR0"/>
<comment type="caution">
    <text evidence="1">The sequence shown here is derived from an EMBL/GenBank/DDBJ whole genome shotgun (WGS) entry which is preliminary data.</text>
</comment>
<name>A0A926ENR0_9FIRM</name>
<dbReference type="EMBL" id="JACRTD010000003">
    <property type="protein sequence ID" value="MBC8585021.1"/>
    <property type="molecule type" value="Genomic_DNA"/>
</dbReference>
<evidence type="ECO:0000313" key="1">
    <source>
        <dbReference type="EMBL" id="MBC8585021.1"/>
    </source>
</evidence>
<gene>
    <name evidence="1" type="ORF">H8705_05430</name>
</gene>
<reference evidence="1" key="1">
    <citation type="submission" date="2020-08" db="EMBL/GenBank/DDBJ databases">
        <title>Genome public.</title>
        <authorList>
            <person name="Liu C."/>
            <person name="Sun Q."/>
        </authorList>
    </citation>
    <scope>NUCLEOTIDE SEQUENCE</scope>
    <source>
        <strain evidence="1">NSJ-64</strain>
    </source>
</reference>
<proteinExistence type="predicted"/>
<sequence>MFGYIKPFKPEMKICEYETYKAVYCGLCKQLGKSYGPFSRLTLSFDFTFLAILDMAMHKETELEFSRQRCIVNPLKKSPCCGQCQSLDFSSGVAMIMFYYKVLDNYNDGKLAQRALSILCLPFAKRAYHKAAEKYPEVASIIYETISRQSQLEQERCSSTDLASEPSALALSGLLSLLCDIPDQKRVLERFGYLIGRFVYLSDALDDLEQDIKQNSYNPFLVREDIANPTNEQLENIRENAKGSLFLTIAEIIKAYELLELTRFKPILDNIVYLGLKGNTEQIFSQRRRNTDGRSI</sequence>
<dbReference type="RefSeq" id="WP_262394803.1">
    <property type="nucleotide sequence ID" value="NZ_JACRTD010000003.1"/>
</dbReference>